<dbReference type="AlphaFoldDB" id="L7U1A1"/>
<keyword evidence="1" id="KW-0732">Signal</keyword>
<dbReference type="GO" id="GO:0008237">
    <property type="term" value="F:metallopeptidase activity"/>
    <property type="evidence" value="ECO:0007669"/>
    <property type="project" value="InterPro"/>
</dbReference>
<dbReference type="SUPFAM" id="SSF55486">
    <property type="entry name" value="Metalloproteases ('zincins'), catalytic domain"/>
    <property type="match status" value="1"/>
</dbReference>
<dbReference type="Pfam" id="PF16313">
    <property type="entry name" value="DUF4953"/>
    <property type="match status" value="1"/>
</dbReference>
<evidence type="ECO:0000259" key="2">
    <source>
        <dbReference type="Pfam" id="PF16313"/>
    </source>
</evidence>
<organism evidence="3 4">
    <name type="scientific">Myxococcus stipitatus (strain DSM 14675 / JCM 12634 / Mx s8)</name>
    <dbReference type="NCBI Taxonomy" id="1278073"/>
    <lineage>
        <taxon>Bacteria</taxon>
        <taxon>Pseudomonadati</taxon>
        <taxon>Myxococcota</taxon>
        <taxon>Myxococcia</taxon>
        <taxon>Myxococcales</taxon>
        <taxon>Cystobacterineae</taxon>
        <taxon>Myxococcaceae</taxon>
        <taxon>Myxococcus</taxon>
    </lineage>
</organism>
<dbReference type="InterPro" id="IPR032534">
    <property type="entry name" value="EcxA_zinc-bd"/>
</dbReference>
<dbReference type="PROSITE" id="PS51257">
    <property type="entry name" value="PROKAR_LIPOPROTEIN"/>
    <property type="match status" value="1"/>
</dbReference>
<evidence type="ECO:0000313" key="3">
    <source>
        <dbReference type="EMBL" id="AGC41645.1"/>
    </source>
</evidence>
<keyword evidence="4" id="KW-1185">Reference proteome</keyword>
<reference evidence="3 4" key="1">
    <citation type="journal article" date="2013" name="Genome Announc.">
        <title>Complete genome sequence of Myxococcus stipitatus strain DSM 14675, a fruiting myxobacterium.</title>
        <authorList>
            <person name="Huntley S."/>
            <person name="Kneip S."/>
            <person name="Treuner-Lange A."/>
            <person name="Sogaard-Andersen L."/>
        </authorList>
    </citation>
    <scope>NUCLEOTIDE SEQUENCE [LARGE SCALE GENOMIC DNA]</scope>
    <source>
        <strain evidence="4">DSM 14675 / JCM 12634 / Mx s8</strain>
    </source>
</reference>
<proteinExistence type="predicted"/>
<accession>L7U1A1</accession>
<dbReference type="PATRIC" id="fig|1278073.3.peg.301"/>
<feature type="signal peptide" evidence="1">
    <location>
        <begin position="1"/>
        <end position="29"/>
    </location>
</feature>
<evidence type="ECO:0000256" key="1">
    <source>
        <dbReference type="SAM" id="SignalP"/>
    </source>
</evidence>
<feature type="domain" description="EcxA zinc-binding" evidence="2">
    <location>
        <begin position="460"/>
        <end position="534"/>
    </location>
</feature>
<feature type="chain" id="PRO_5003983482" description="EcxA zinc-binding domain-containing protein" evidence="1">
    <location>
        <begin position="30"/>
        <end position="753"/>
    </location>
</feature>
<evidence type="ECO:0000313" key="4">
    <source>
        <dbReference type="Proteomes" id="UP000011131"/>
    </source>
</evidence>
<dbReference type="STRING" id="1278073.MYSTI_00287"/>
<dbReference type="EMBL" id="CP004025">
    <property type="protein sequence ID" value="AGC41645.1"/>
    <property type="molecule type" value="Genomic_DNA"/>
</dbReference>
<dbReference type="Gene3D" id="3.40.390.10">
    <property type="entry name" value="Collagenase (Catalytic Domain)"/>
    <property type="match status" value="1"/>
</dbReference>
<dbReference type="Proteomes" id="UP000011131">
    <property type="component" value="Chromosome"/>
</dbReference>
<dbReference type="InterPro" id="IPR024079">
    <property type="entry name" value="MetalloPept_cat_dom_sf"/>
</dbReference>
<protein>
    <recommendedName>
        <fullName evidence="2">EcxA zinc-binding domain-containing protein</fullName>
    </recommendedName>
</protein>
<name>L7U1A1_MYXSD</name>
<dbReference type="HOGENOM" id="CLU_372069_0_0_7"/>
<dbReference type="KEGG" id="msd:MYSTI_00287"/>
<gene>
    <name evidence="3" type="ordered locus">MYSTI_00287</name>
</gene>
<sequence length="753" mass="83971">MRKPCLPRRSLGAVLAVLWGVLGAGCSGAGPSAEPPGLDLVLGEDLVEVPRGALSAEHAALRSKVGGVGDGERSFYLAIRRSELSQRWFWSATMRHFFPDGAAWGMPRFLRTEVVRMKEYNGRLFFLDARDGRLLGGNEKPDIPLEAYPIVTDYAPFNRLPGSDQYVLFDPASGLGRLGVAGDRWFGGVDFLMEHRFAQRFRRFSQGVMFEEVFAGRLSIPEDRDMYAEYSATRFVGTVVLSLSKYQEGVGYTRTLQPRRPYYFINTGRLVSGTGERQREVVKWNIHRGMQPIRWYVTRNLLELKKDPRYQDLDLVGAIERGIESWNEAFGFPVFEAVLADASMDFGESDKNFAVFDPYIENLGAFADMEENPNTGELRRALFVFGAGRLAQADRLFSDDASARAPVAAPAARLPRPRLTWGGPAKEAYCEQEGADDFTSGDLGALTDEDRAAWASLSRKEKMERYVTRLVMHETGHTLGLAHNLAGSLAYDGTPATPRTSSVMDHTHDLDAIHVLRPGPFDVEAVRYLYGLSPDLPTGLFCSEPNRDPAGRSPKCRSRDRFDDPLTRFYTPLMREGIARILRGEGPDPLSDFDLGGPRDFVRGGTEQEQVRAYNLLMEQLRPPLQVPAGQGAAYVARANAMVLEVLGFLYVEELSPYYFPFPNPPPSTPAYTQAVLSDVKGILLDVDGVRDFATRRRMVEMLKAFQTLTAYGVLRDSHAELTARLPQLSGETLLGTLELIERIEVANSPYFR</sequence>